<dbReference type="InterPro" id="IPR014757">
    <property type="entry name" value="Tscrpt_reg_IclR_C"/>
</dbReference>
<evidence type="ECO:0000256" key="2">
    <source>
        <dbReference type="ARBA" id="ARBA00023125"/>
    </source>
</evidence>
<organism evidence="6 7">
    <name type="scientific">Oceanobacillus polygoni</name>
    <dbReference type="NCBI Taxonomy" id="1235259"/>
    <lineage>
        <taxon>Bacteria</taxon>
        <taxon>Bacillati</taxon>
        <taxon>Bacillota</taxon>
        <taxon>Bacilli</taxon>
        <taxon>Bacillales</taxon>
        <taxon>Bacillaceae</taxon>
        <taxon>Oceanobacillus</taxon>
    </lineage>
</organism>
<feature type="domain" description="IclR-ED" evidence="5">
    <location>
        <begin position="66"/>
        <end position="245"/>
    </location>
</feature>
<dbReference type="Pfam" id="PF09339">
    <property type="entry name" value="HTH_IclR"/>
    <property type="match status" value="1"/>
</dbReference>
<dbReference type="PANTHER" id="PTHR30136">
    <property type="entry name" value="HELIX-TURN-HELIX TRANSCRIPTIONAL REGULATOR, ICLR FAMILY"/>
    <property type="match status" value="1"/>
</dbReference>
<evidence type="ECO:0000259" key="4">
    <source>
        <dbReference type="PROSITE" id="PS51077"/>
    </source>
</evidence>
<protein>
    <submittedName>
        <fullName evidence="6">DNA-binding IclR family transcriptional regulator</fullName>
    </submittedName>
</protein>
<comment type="caution">
    <text evidence="6">The sequence shown here is derived from an EMBL/GenBank/DDBJ whole genome shotgun (WGS) entry which is preliminary data.</text>
</comment>
<evidence type="ECO:0000313" key="6">
    <source>
        <dbReference type="EMBL" id="MBP2075858.1"/>
    </source>
</evidence>
<keyword evidence="2 6" id="KW-0238">DNA-binding</keyword>
<dbReference type="EMBL" id="JAGGMB010000001">
    <property type="protein sequence ID" value="MBP2075858.1"/>
    <property type="molecule type" value="Genomic_DNA"/>
</dbReference>
<dbReference type="OrthoDB" id="9778379at2"/>
<evidence type="ECO:0000256" key="1">
    <source>
        <dbReference type="ARBA" id="ARBA00023015"/>
    </source>
</evidence>
<dbReference type="InterPro" id="IPR036388">
    <property type="entry name" value="WH-like_DNA-bd_sf"/>
</dbReference>
<reference evidence="6" key="1">
    <citation type="submission" date="2021-03" db="EMBL/GenBank/DDBJ databases">
        <title>Genomic Encyclopedia of Type Strains, Phase IV (KMG-IV): sequencing the most valuable type-strain genomes for metagenomic binning, comparative biology and taxonomic classification.</title>
        <authorList>
            <person name="Goeker M."/>
        </authorList>
    </citation>
    <scope>NUCLEOTIDE SEQUENCE</scope>
    <source>
        <strain evidence="6">DSM 107338</strain>
    </source>
</reference>
<gene>
    <name evidence="6" type="ORF">J2Z64_000069</name>
</gene>
<evidence type="ECO:0000313" key="7">
    <source>
        <dbReference type="Proteomes" id="UP001138793"/>
    </source>
</evidence>
<sequence>MGSNVISKTFKILRAFTDEKNEWGVNELSRHLEMPVSSLHRMITTLKQEYILEYSEQTNKYRIGIDFIRMASIISSNVNINKIVRPYLESLSTELHHSIYFAMYYSQYKKLSFIDSVKSSSALQYVLDLGVLEPIHIAASGKTILAYLSNLEVAAVLESEKVSVSEKNEILEELARIRSQGYAITANERKKGAMSIGSPIFNSSGEVIGSVICVIPISDYKKELENQYIKKVKDAAEDISYSLGYLGKPMERLPN</sequence>
<dbReference type="GO" id="GO:0003700">
    <property type="term" value="F:DNA-binding transcription factor activity"/>
    <property type="evidence" value="ECO:0007669"/>
    <property type="project" value="TreeGrafter"/>
</dbReference>
<dbReference type="SUPFAM" id="SSF46785">
    <property type="entry name" value="Winged helix' DNA-binding domain"/>
    <property type="match status" value="1"/>
</dbReference>
<dbReference type="Gene3D" id="1.10.10.10">
    <property type="entry name" value="Winged helix-like DNA-binding domain superfamily/Winged helix DNA-binding domain"/>
    <property type="match status" value="1"/>
</dbReference>
<dbReference type="GO" id="GO:0003677">
    <property type="term" value="F:DNA binding"/>
    <property type="evidence" value="ECO:0007669"/>
    <property type="project" value="UniProtKB-KW"/>
</dbReference>
<accession>A0A9X0YNJ5</accession>
<dbReference type="PANTHER" id="PTHR30136:SF35">
    <property type="entry name" value="HTH-TYPE TRANSCRIPTIONAL REGULATOR RV1719"/>
    <property type="match status" value="1"/>
</dbReference>
<dbReference type="InterPro" id="IPR005471">
    <property type="entry name" value="Tscrpt_reg_IclR_N"/>
</dbReference>
<dbReference type="SUPFAM" id="SSF55781">
    <property type="entry name" value="GAF domain-like"/>
    <property type="match status" value="1"/>
</dbReference>
<dbReference type="InterPro" id="IPR036390">
    <property type="entry name" value="WH_DNA-bd_sf"/>
</dbReference>
<dbReference type="Proteomes" id="UP001138793">
    <property type="component" value="Unassembled WGS sequence"/>
</dbReference>
<dbReference type="InterPro" id="IPR029016">
    <property type="entry name" value="GAF-like_dom_sf"/>
</dbReference>
<dbReference type="AlphaFoldDB" id="A0A9X0YNJ5"/>
<evidence type="ECO:0000259" key="5">
    <source>
        <dbReference type="PROSITE" id="PS51078"/>
    </source>
</evidence>
<feature type="domain" description="HTH iclR-type" evidence="4">
    <location>
        <begin position="3"/>
        <end position="65"/>
    </location>
</feature>
<dbReference type="Gene3D" id="3.30.450.40">
    <property type="match status" value="1"/>
</dbReference>
<dbReference type="PROSITE" id="PS51077">
    <property type="entry name" value="HTH_ICLR"/>
    <property type="match status" value="1"/>
</dbReference>
<name>A0A9X0YNJ5_9BACI</name>
<keyword evidence="1" id="KW-0805">Transcription regulation</keyword>
<dbReference type="InterPro" id="IPR050707">
    <property type="entry name" value="HTH_MetabolicPath_Reg"/>
</dbReference>
<dbReference type="PROSITE" id="PS51078">
    <property type="entry name" value="ICLR_ED"/>
    <property type="match status" value="1"/>
</dbReference>
<evidence type="ECO:0000256" key="3">
    <source>
        <dbReference type="ARBA" id="ARBA00023163"/>
    </source>
</evidence>
<proteinExistence type="predicted"/>
<dbReference type="SMART" id="SM00346">
    <property type="entry name" value="HTH_ICLR"/>
    <property type="match status" value="1"/>
</dbReference>
<keyword evidence="3" id="KW-0804">Transcription</keyword>
<dbReference type="Pfam" id="PF01614">
    <property type="entry name" value="IclR_C"/>
    <property type="match status" value="1"/>
</dbReference>
<dbReference type="RefSeq" id="WP_149474112.1">
    <property type="nucleotide sequence ID" value="NZ_JAGGMB010000001.1"/>
</dbReference>
<dbReference type="GO" id="GO:0045892">
    <property type="term" value="P:negative regulation of DNA-templated transcription"/>
    <property type="evidence" value="ECO:0007669"/>
    <property type="project" value="TreeGrafter"/>
</dbReference>
<keyword evidence="7" id="KW-1185">Reference proteome</keyword>